<evidence type="ECO:0000313" key="1">
    <source>
        <dbReference type="EMBL" id="MCP8968215.1"/>
    </source>
</evidence>
<dbReference type="Pfam" id="PF12787">
    <property type="entry name" value="EcsC"/>
    <property type="match status" value="1"/>
</dbReference>
<evidence type="ECO:0000313" key="2">
    <source>
        <dbReference type="Proteomes" id="UP001156102"/>
    </source>
</evidence>
<reference evidence="1" key="1">
    <citation type="submission" date="2022-07" db="EMBL/GenBank/DDBJ databases">
        <authorList>
            <person name="Li W.-J."/>
            <person name="Deng Q.-Q."/>
        </authorList>
    </citation>
    <scope>NUCLEOTIDE SEQUENCE</scope>
    <source>
        <strain evidence="1">SYSU M60031</strain>
    </source>
</reference>
<proteinExistence type="predicted"/>
<dbReference type="Proteomes" id="UP001156102">
    <property type="component" value="Unassembled WGS sequence"/>
</dbReference>
<accession>A0AA42BNP6</accession>
<organism evidence="1 2">
    <name type="scientific">Ectobacillus ponti</name>
    <dbReference type="NCBI Taxonomy" id="2961894"/>
    <lineage>
        <taxon>Bacteria</taxon>
        <taxon>Bacillati</taxon>
        <taxon>Bacillota</taxon>
        <taxon>Bacilli</taxon>
        <taxon>Bacillales</taxon>
        <taxon>Bacillaceae</taxon>
        <taxon>Ectobacillus</taxon>
    </lineage>
</organism>
<name>A0AA42BNP6_9BACI</name>
<dbReference type="PANTHER" id="PTHR41260:SF1">
    <property type="entry name" value="PROTEIN ECSC"/>
    <property type="match status" value="1"/>
</dbReference>
<dbReference type="PANTHER" id="PTHR41260">
    <property type="entry name" value="PROTEIN ECSC"/>
    <property type="match status" value="1"/>
</dbReference>
<dbReference type="RefSeq" id="WP_254758133.1">
    <property type="nucleotide sequence ID" value="NZ_JANCLT010000003.1"/>
</dbReference>
<dbReference type="AlphaFoldDB" id="A0AA42BNP6"/>
<gene>
    <name evidence="1" type="ORF">NK662_06635</name>
</gene>
<dbReference type="InterPro" id="IPR024787">
    <property type="entry name" value="EcsC"/>
</dbReference>
<comment type="caution">
    <text evidence="1">The sequence shown here is derived from an EMBL/GenBank/DDBJ whole genome shotgun (WGS) entry which is preliminary data.</text>
</comment>
<sequence length="244" mass="28097">MTEYEKQMLQAAAAWKKEQIRESSLMNRAAKKVQTKMQELIPEKVHAVLTETVKRMTQGILAGSDFIKPKLKETGLTLQERDTRVKEKLESYKKVAAAEGAGTGAGGILLGLADFPLLLGIKIKFLFDAATLYGYDTSKEEERLFILHVFQLAFSSDDHRRDIFYILENWETYREKEQNIDWRKFQQEYRDYIDLVKLLQLVPFIGAAVGAYANYQLLDKLGETAMNAYRMRWLQEQGAQIQAD</sequence>
<dbReference type="EMBL" id="JANCLT010000003">
    <property type="protein sequence ID" value="MCP8968215.1"/>
    <property type="molecule type" value="Genomic_DNA"/>
</dbReference>
<protein>
    <submittedName>
        <fullName evidence="1">EcsC family protein</fullName>
    </submittedName>
</protein>
<keyword evidence="2" id="KW-1185">Reference proteome</keyword>